<evidence type="ECO:0000256" key="2">
    <source>
        <dbReference type="ARBA" id="ARBA00004613"/>
    </source>
</evidence>
<feature type="chain" id="PRO_5004462909" description="CFEM domain-containing protein" evidence="17">
    <location>
        <begin position="24"/>
        <end position="220"/>
    </location>
</feature>
<evidence type="ECO:0000256" key="13">
    <source>
        <dbReference type="ARBA" id="ARBA00023180"/>
    </source>
</evidence>
<proteinExistence type="inferred from homology"/>
<sequence length="220" mass="22010">MKTSTSIQLAAAGLLSLASVAVAVPYCAITCFQDVITEHPPLDCTEANMYLCFCKMPSLQNYFLECVYSDCGSDADAEEAVQFGVDTCAGLGVTITVPSGPPTSPTSSAPVVEPTTTAPVEPTTTAPPAEETTSAPVEQSTSAAAPETSEPAATESAAPSTLSTSTSAESGFASPTGTTTQSGSATPSSTLVVVNNANAMSAASRLIAAAGVAVAIFQLL</sequence>
<evidence type="ECO:0000256" key="15">
    <source>
        <dbReference type="PROSITE-ProRule" id="PRU01356"/>
    </source>
</evidence>
<comment type="subcellular location">
    <subcellularLocation>
        <location evidence="1">Cell membrane</location>
        <topology evidence="1">Lipid-anchor</topology>
        <topology evidence="1">GPI-anchor</topology>
    </subcellularLocation>
    <subcellularLocation>
        <location evidence="2">Secreted</location>
    </subcellularLocation>
</comment>
<evidence type="ECO:0000256" key="16">
    <source>
        <dbReference type="SAM" id="MobiDB-lite"/>
    </source>
</evidence>
<keyword evidence="12" id="KW-1015">Disulfide bond</keyword>
<keyword evidence="10" id="KW-0408">Iron</keyword>
<dbReference type="PANTHER" id="PTHR37928:SF1">
    <property type="entry name" value="CFEM DOMAIN PROTEIN (AFU_ORTHOLOGUE AFUA_6G14090)"/>
    <property type="match status" value="1"/>
</dbReference>
<evidence type="ECO:0000256" key="6">
    <source>
        <dbReference type="ARBA" id="ARBA00022617"/>
    </source>
</evidence>
<dbReference type="GeneID" id="19323903"/>
<evidence type="ECO:0000256" key="12">
    <source>
        <dbReference type="ARBA" id="ARBA00023157"/>
    </source>
</evidence>
<feature type="compositionally biased region" description="Low complexity" evidence="16">
    <location>
        <begin position="105"/>
        <end position="170"/>
    </location>
</feature>
<dbReference type="GO" id="GO:0098552">
    <property type="term" value="C:side of membrane"/>
    <property type="evidence" value="ECO:0007669"/>
    <property type="project" value="UniProtKB-KW"/>
</dbReference>
<evidence type="ECO:0000313" key="19">
    <source>
        <dbReference type="EMBL" id="EOO00979.1"/>
    </source>
</evidence>
<dbReference type="eggNOG" id="ENOG502SD7M">
    <property type="taxonomic scope" value="Eukaryota"/>
</dbReference>
<keyword evidence="20" id="KW-1185">Reference proteome</keyword>
<dbReference type="EMBL" id="KB933059">
    <property type="protein sequence ID" value="EOO00979.1"/>
    <property type="molecule type" value="Genomic_DNA"/>
</dbReference>
<keyword evidence="9 17" id="KW-0732">Signal</keyword>
<comment type="caution">
    <text evidence="15">Lacks conserved residue(s) required for the propagation of feature annotation.</text>
</comment>
<evidence type="ECO:0000256" key="9">
    <source>
        <dbReference type="ARBA" id="ARBA00022729"/>
    </source>
</evidence>
<evidence type="ECO:0000256" key="5">
    <source>
        <dbReference type="ARBA" id="ARBA00022525"/>
    </source>
</evidence>
<feature type="compositionally biased region" description="Polar residues" evidence="16">
    <location>
        <begin position="173"/>
        <end position="187"/>
    </location>
</feature>
<evidence type="ECO:0000256" key="4">
    <source>
        <dbReference type="ARBA" id="ARBA00022475"/>
    </source>
</evidence>
<accession>R8BNS0</accession>
<dbReference type="InterPro" id="IPR008427">
    <property type="entry name" value="Extracellular_membr_CFEM_dom"/>
</dbReference>
<dbReference type="AlphaFoldDB" id="R8BNS0"/>
<name>R8BNS0_PHAM7</name>
<dbReference type="PROSITE" id="PS52012">
    <property type="entry name" value="CFEM"/>
    <property type="match status" value="1"/>
</dbReference>
<evidence type="ECO:0000256" key="10">
    <source>
        <dbReference type="ARBA" id="ARBA00023004"/>
    </source>
</evidence>
<keyword evidence="5" id="KW-0964">Secreted</keyword>
<feature type="region of interest" description="Disordered" evidence="16">
    <location>
        <begin position="98"/>
        <end position="187"/>
    </location>
</feature>
<dbReference type="HOGENOM" id="CLU_099566_0_0_1"/>
<dbReference type="OrthoDB" id="5244065at2759"/>
<keyword evidence="8" id="KW-0479">Metal-binding</keyword>
<dbReference type="Pfam" id="PF05730">
    <property type="entry name" value="CFEM"/>
    <property type="match status" value="1"/>
</dbReference>
<dbReference type="InterPro" id="IPR051735">
    <property type="entry name" value="CFEM_domain"/>
</dbReference>
<keyword evidence="13" id="KW-0325">Glycoprotein</keyword>
<keyword evidence="11" id="KW-0472">Membrane</keyword>
<dbReference type="KEGG" id="tmn:UCRPA7_3544"/>
<reference evidence="20" key="1">
    <citation type="journal article" date="2013" name="Genome Announc.">
        <title>Draft genome sequence of the ascomycete Phaeoacremonium aleophilum strain UCR-PA7, a causal agent of the esca disease complex in grapevines.</title>
        <authorList>
            <person name="Blanco-Ulate B."/>
            <person name="Rolshausen P."/>
            <person name="Cantu D."/>
        </authorList>
    </citation>
    <scope>NUCLEOTIDE SEQUENCE [LARGE SCALE GENOMIC DNA]</scope>
    <source>
        <strain evidence="20">UCR-PA7</strain>
    </source>
</reference>
<keyword evidence="14" id="KW-0449">Lipoprotein</keyword>
<evidence type="ECO:0000256" key="11">
    <source>
        <dbReference type="ARBA" id="ARBA00023136"/>
    </source>
</evidence>
<dbReference type="Proteomes" id="UP000014074">
    <property type="component" value="Unassembled WGS sequence"/>
</dbReference>
<evidence type="ECO:0000256" key="7">
    <source>
        <dbReference type="ARBA" id="ARBA00022622"/>
    </source>
</evidence>
<dbReference type="RefSeq" id="XP_007914337.1">
    <property type="nucleotide sequence ID" value="XM_007916146.1"/>
</dbReference>
<dbReference type="GO" id="GO:0005886">
    <property type="term" value="C:plasma membrane"/>
    <property type="evidence" value="ECO:0007669"/>
    <property type="project" value="UniProtKB-SubCell"/>
</dbReference>
<evidence type="ECO:0000313" key="20">
    <source>
        <dbReference type="Proteomes" id="UP000014074"/>
    </source>
</evidence>
<evidence type="ECO:0000256" key="14">
    <source>
        <dbReference type="ARBA" id="ARBA00023288"/>
    </source>
</evidence>
<organism evidence="19 20">
    <name type="scientific">Phaeoacremonium minimum (strain UCR-PA7)</name>
    <name type="common">Esca disease fungus</name>
    <name type="synonym">Togninia minima</name>
    <dbReference type="NCBI Taxonomy" id="1286976"/>
    <lineage>
        <taxon>Eukaryota</taxon>
        <taxon>Fungi</taxon>
        <taxon>Dikarya</taxon>
        <taxon>Ascomycota</taxon>
        <taxon>Pezizomycotina</taxon>
        <taxon>Sordariomycetes</taxon>
        <taxon>Sordariomycetidae</taxon>
        <taxon>Togniniales</taxon>
        <taxon>Togniniaceae</taxon>
        <taxon>Phaeoacremonium</taxon>
    </lineage>
</organism>
<evidence type="ECO:0000259" key="18">
    <source>
        <dbReference type="PROSITE" id="PS52012"/>
    </source>
</evidence>
<feature type="signal peptide" evidence="17">
    <location>
        <begin position="1"/>
        <end position="23"/>
    </location>
</feature>
<evidence type="ECO:0000256" key="1">
    <source>
        <dbReference type="ARBA" id="ARBA00004609"/>
    </source>
</evidence>
<dbReference type="PANTHER" id="PTHR37928">
    <property type="entry name" value="CFEM DOMAIN PROTEIN (AFU_ORTHOLOGUE AFUA_6G14090)"/>
    <property type="match status" value="1"/>
</dbReference>
<keyword evidence="4" id="KW-1003">Cell membrane</keyword>
<protein>
    <recommendedName>
        <fullName evidence="18">CFEM domain-containing protein</fullName>
    </recommendedName>
</protein>
<feature type="domain" description="CFEM" evidence="18">
    <location>
        <begin position="1"/>
        <end position="117"/>
    </location>
</feature>
<evidence type="ECO:0000256" key="8">
    <source>
        <dbReference type="ARBA" id="ARBA00022723"/>
    </source>
</evidence>
<dbReference type="GO" id="GO:0005576">
    <property type="term" value="C:extracellular region"/>
    <property type="evidence" value="ECO:0007669"/>
    <property type="project" value="UniProtKB-SubCell"/>
</dbReference>
<dbReference type="GO" id="GO:0046872">
    <property type="term" value="F:metal ion binding"/>
    <property type="evidence" value="ECO:0007669"/>
    <property type="project" value="UniProtKB-KW"/>
</dbReference>
<evidence type="ECO:0000256" key="17">
    <source>
        <dbReference type="SAM" id="SignalP"/>
    </source>
</evidence>
<gene>
    <name evidence="19" type="ORF">UCRPA7_3544</name>
</gene>
<evidence type="ECO:0000256" key="3">
    <source>
        <dbReference type="ARBA" id="ARBA00010031"/>
    </source>
</evidence>
<comment type="similarity">
    <text evidence="3">Belongs to the RBT5 family.</text>
</comment>
<keyword evidence="6" id="KW-0349">Heme</keyword>
<keyword evidence="7" id="KW-0336">GPI-anchor</keyword>